<keyword evidence="1" id="KW-0175">Coiled coil</keyword>
<evidence type="ECO:0000256" key="2">
    <source>
        <dbReference type="SAM" id="MobiDB-lite"/>
    </source>
</evidence>
<evidence type="ECO:0000256" key="1">
    <source>
        <dbReference type="SAM" id="Coils"/>
    </source>
</evidence>
<gene>
    <name evidence="3" type="ORF">MAR_005757</name>
</gene>
<feature type="compositionally biased region" description="Polar residues" evidence="2">
    <location>
        <begin position="617"/>
        <end position="661"/>
    </location>
</feature>
<dbReference type="PANTHER" id="PTHR34251:SF1">
    <property type="entry name" value="LEUCINE, GLUTAMATE AND LYSINE RICH 1"/>
    <property type="match status" value="1"/>
</dbReference>
<dbReference type="Gene3D" id="1.10.287.1490">
    <property type="match status" value="1"/>
</dbReference>
<evidence type="ECO:0000313" key="3">
    <source>
        <dbReference type="EMBL" id="WAR15652.1"/>
    </source>
</evidence>
<reference evidence="3" key="1">
    <citation type="submission" date="2022-11" db="EMBL/GenBank/DDBJ databases">
        <title>Centuries of genome instability and evolution in soft-shell clam transmissible cancer (bioRxiv).</title>
        <authorList>
            <person name="Hart S.F.M."/>
            <person name="Yonemitsu M.A."/>
            <person name="Giersch R.M."/>
            <person name="Beal B.F."/>
            <person name="Arriagada G."/>
            <person name="Davis B.W."/>
            <person name="Ostrander E.A."/>
            <person name="Goff S.P."/>
            <person name="Metzger M.J."/>
        </authorList>
    </citation>
    <scope>NUCLEOTIDE SEQUENCE</scope>
    <source>
        <strain evidence="3">MELC-2E11</strain>
        <tissue evidence="3">Siphon/mantle</tissue>
    </source>
</reference>
<keyword evidence="4" id="KW-1185">Reference proteome</keyword>
<feature type="region of interest" description="Disordered" evidence="2">
    <location>
        <begin position="612"/>
        <end position="669"/>
    </location>
</feature>
<organism evidence="3 4">
    <name type="scientific">Mya arenaria</name>
    <name type="common">Soft-shell clam</name>
    <dbReference type="NCBI Taxonomy" id="6604"/>
    <lineage>
        <taxon>Eukaryota</taxon>
        <taxon>Metazoa</taxon>
        <taxon>Spiralia</taxon>
        <taxon>Lophotrochozoa</taxon>
        <taxon>Mollusca</taxon>
        <taxon>Bivalvia</taxon>
        <taxon>Autobranchia</taxon>
        <taxon>Heteroconchia</taxon>
        <taxon>Euheterodonta</taxon>
        <taxon>Imparidentia</taxon>
        <taxon>Neoheterodontei</taxon>
        <taxon>Myida</taxon>
        <taxon>Myoidea</taxon>
        <taxon>Myidae</taxon>
        <taxon>Mya</taxon>
    </lineage>
</organism>
<dbReference type="EMBL" id="CP111020">
    <property type="protein sequence ID" value="WAR15652.1"/>
    <property type="molecule type" value="Genomic_DNA"/>
</dbReference>
<sequence>MSGLESEEKMEHITPEHPLPEEIQKMNRDETICSYLIHNEIKALEKKMKAMEKELEHHQGCDDRENKLKQELNSLQEQRGEYEMTITVKESAIATLTNSLKSQESLCQRLRSENDDALERISKHEKSYKALKDRNNQLERALPRLKSAVHQQKAAVEEIHSFMEKRDAQMKEEIAIILSHVRNSCQMEIKEKSELQDLVRSLESRFSSTTSETEDMKIQLARQEKQILELDRLYTENKELQIKCQQLETAQAEGENKLKDLQTKCLNLTAKVEENKVLSEKCSELTGMRESLRRELEESIEKCRSLQMETQQFKDQYKLKSDLRQKETDLSSAKRDLKALQIKFEEHQQLEADLSRKTSKTLNETNELKESFFKAKEEIDNLKQEREAMITSHQNRIEQLRESFKNKLAEADNWQDKLEEAIAKEKQRHAKELQALEARLKDSFVMELEIEKGKYRELMKKYQAGSQETEEKLRAQLLSIEQRYKAEISDLNDLLAENRRKSKEMEDELRREIASLKNIIRDLESRLGRLDVGNEDLVVKLKAQLRETHQELEDTSQALDKQTKAGEDFQEQIKHLQETVQKECEERFELTDALSAAKEELLLLKRPLGSRPVSEGGYQSVTPRQSTNLSLPSEEQQTPSQNTSARRTMSEPQPVISNRPLTSKPHIYNGGMKKEYTLTNNNTMVFMGDQGNGGSRAVGGSTKRTGGSLAENRRRIAAILGRK</sequence>
<name>A0ABY7F0D6_MYAAR</name>
<dbReference type="InterPro" id="IPR038799">
    <property type="entry name" value="LEKR1"/>
</dbReference>
<dbReference type="PANTHER" id="PTHR34251">
    <property type="entry name" value="LEUCINE-, GLUTAMATE- AND LYSINE-RICH PROTEIN 1"/>
    <property type="match status" value="1"/>
</dbReference>
<proteinExistence type="predicted"/>
<feature type="coiled-coil region" evidence="1">
    <location>
        <begin position="41"/>
        <end position="148"/>
    </location>
</feature>
<protein>
    <submittedName>
        <fullName evidence="3">LEKR1-like protein</fullName>
    </submittedName>
</protein>
<evidence type="ECO:0000313" key="4">
    <source>
        <dbReference type="Proteomes" id="UP001164746"/>
    </source>
</evidence>
<feature type="coiled-coil region" evidence="1">
    <location>
        <begin position="230"/>
        <end position="443"/>
    </location>
</feature>
<feature type="coiled-coil region" evidence="1">
    <location>
        <begin position="481"/>
        <end position="579"/>
    </location>
</feature>
<dbReference type="Proteomes" id="UP001164746">
    <property type="component" value="Chromosome 9"/>
</dbReference>
<accession>A0ABY7F0D6</accession>